<dbReference type="AlphaFoldDB" id="A0A2M7YLH9"/>
<evidence type="ECO:0000313" key="2">
    <source>
        <dbReference type="EMBL" id="PJA63823.1"/>
    </source>
</evidence>
<feature type="domain" description="UPF0033" evidence="1">
    <location>
        <begin position="6"/>
        <end position="39"/>
    </location>
</feature>
<feature type="non-terminal residue" evidence="2">
    <location>
        <position position="53"/>
    </location>
</feature>
<organism evidence="2 3">
    <name type="scientific">Candidatus Portnoybacteria bacterium CG_4_9_14_3_um_filter_44_9</name>
    <dbReference type="NCBI Taxonomy" id="1974806"/>
    <lineage>
        <taxon>Bacteria</taxon>
        <taxon>Candidatus Portnoyibacteriota</taxon>
    </lineage>
</organism>
<dbReference type="Gene3D" id="3.30.110.40">
    <property type="entry name" value="TusA-like domain"/>
    <property type="match status" value="1"/>
</dbReference>
<evidence type="ECO:0000259" key="1">
    <source>
        <dbReference type="Pfam" id="PF01206"/>
    </source>
</evidence>
<evidence type="ECO:0000313" key="3">
    <source>
        <dbReference type="Proteomes" id="UP000229026"/>
    </source>
</evidence>
<gene>
    <name evidence="2" type="ORF">CO161_00035</name>
</gene>
<accession>A0A2M7YLH9</accession>
<dbReference type="SUPFAM" id="SSF64307">
    <property type="entry name" value="SirA-like"/>
    <property type="match status" value="1"/>
</dbReference>
<proteinExistence type="predicted"/>
<reference evidence="3" key="1">
    <citation type="submission" date="2017-09" db="EMBL/GenBank/DDBJ databases">
        <title>Depth-based differentiation of microbial function through sediment-hosted aquifers and enrichment of novel symbionts in the deep terrestrial subsurface.</title>
        <authorList>
            <person name="Probst A.J."/>
            <person name="Ladd B."/>
            <person name="Jarett J.K."/>
            <person name="Geller-Mcgrath D.E."/>
            <person name="Sieber C.M.K."/>
            <person name="Emerson J.B."/>
            <person name="Anantharaman K."/>
            <person name="Thomas B.C."/>
            <person name="Malmstrom R."/>
            <person name="Stieglmeier M."/>
            <person name="Klingl A."/>
            <person name="Woyke T."/>
            <person name="Ryan C.M."/>
            <person name="Banfield J.F."/>
        </authorList>
    </citation>
    <scope>NUCLEOTIDE SEQUENCE [LARGE SCALE GENOMIC DNA]</scope>
</reference>
<dbReference type="InterPro" id="IPR001455">
    <property type="entry name" value="TusA-like"/>
</dbReference>
<dbReference type="Proteomes" id="UP000229026">
    <property type="component" value="Unassembled WGS sequence"/>
</dbReference>
<dbReference type="Pfam" id="PF01206">
    <property type="entry name" value="TusA"/>
    <property type="match status" value="1"/>
</dbReference>
<protein>
    <submittedName>
        <fullName evidence="2">Preprotein translocase subunit TatB</fullName>
    </submittedName>
</protein>
<dbReference type="InterPro" id="IPR036868">
    <property type="entry name" value="TusA-like_sf"/>
</dbReference>
<dbReference type="EMBL" id="PFWH01000002">
    <property type="protein sequence ID" value="PJA63823.1"/>
    <property type="molecule type" value="Genomic_DNA"/>
</dbReference>
<sequence>MPKNHVDTRGLPCPEPVLRVMEKIRTADDLAEIVVLVDANREGPKENTKRTAA</sequence>
<name>A0A2M7YLH9_9BACT</name>
<comment type="caution">
    <text evidence="2">The sequence shown here is derived from an EMBL/GenBank/DDBJ whole genome shotgun (WGS) entry which is preliminary data.</text>
</comment>